<dbReference type="EMBL" id="BSNM01000003">
    <property type="protein sequence ID" value="GLQ30060.1"/>
    <property type="molecule type" value="Genomic_DNA"/>
</dbReference>
<keyword evidence="3" id="KW-1185">Reference proteome</keyword>
<protein>
    <recommendedName>
        <fullName evidence="4">PDZ domain-containing protein</fullName>
    </recommendedName>
</protein>
<comment type="caution">
    <text evidence="2">The sequence shown here is derived from an EMBL/GenBank/DDBJ whole genome shotgun (WGS) entry which is preliminary data.</text>
</comment>
<accession>A0AA37S6E1</accession>
<evidence type="ECO:0000256" key="1">
    <source>
        <dbReference type="SAM" id="SignalP"/>
    </source>
</evidence>
<dbReference type="AlphaFoldDB" id="A0AA37S6E1"/>
<feature type="signal peptide" evidence="1">
    <location>
        <begin position="1"/>
        <end position="19"/>
    </location>
</feature>
<reference evidence="2" key="1">
    <citation type="journal article" date="2014" name="Int. J. Syst. Evol. Microbiol.">
        <title>Complete genome sequence of Corynebacterium casei LMG S-19264T (=DSM 44701T), isolated from a smear-ripened cheese.</title>
        <authorList>
            <consortium name="US DOE Joint Genome Institute (JGI-PGF)"/>
            <person name="Walter F."/>
            <person name="Albersmeier A."/>
            <person name="Kalinowski J."/>
            <person name="Ruckert C."/>
        </authorList>
    </citation>
    <scope>NUCLEOTIDE SEQUENCE</scope>
    <source>
        <strain evidence="2">NBRC 110071</strain>
    </source>
</reference>
<dbReference type="SUPFAM" id="SSF50156">
    <property type="entry name" value="PDZ domain-like"/>
    <property type="match status" value="1"/>
</dbReference>
<dbReference type="Gene3D" id="2.30.42.10">
    <property type="match status" value="1"/>
</dbReference>
<keyword evidence="1" id="KW-0732">Signal</keyword>
<proteinExistence type="predicted"/>
<dbReference type="Proteomes" id="UP001161389">
    <property type="component" value="Unassembled WGS sequence"/>
</dbReference>
<evidence type="ECO:0008006" key="4">
    <source>
        <dbReference type="Google" id="ProtNLM"/>
    </source>
</evidence>
<reference evidence="2" key="2">
    <citation type="submission" date="2023-01" db="EMBL/GenBank/DDBJ databases">
        <title>Draft genome sequence of Litoribrevibacter albus strain NBRC 110071.</title>
        <authorList>
            <person name="Sun Q."/>
            <person name="Mori K."/>
        </authorList>
    </citation>
    <scope>NUCLEOTIDE SEQUENCE</scope>
    <source>
        <strain evidence="2">NBRC 110071</strain>
    </source>
</reference>
<name>A0AA37S6E1_9GAMM</name>
<sequence>MIRAYLFSVALLTSAISHAQCTYLPQGILDAWSQDRSLWASEVGYEPVMTGAYPELVITSYRVTHLDTQSFLFDSGIRSGDELLAVNGVSVSNQNAFRSVVERLTDLPEIVLSLKEKEPVRFLNSVLDSTLQCSDIE</sequence>
<evidence type="ECO:0000313" key="3">
    <source>
        <dbReference type="Proteomes" id="UP001161389"/>
    </source>
</evidence>
<evidence type="ECO:0000313" key="2">
    <source>
        <dbReference type="EMBL" id="GLQ30060.1"/>
    </source>
</evidence>
<organism evidence="2 3">
    <name type="scientific">Litoribrevibacter albus</name>
    <dbReference type="NCBI Taxonomy" id="1473156"/>
    <lineage>
        <taxon>Bacteria</taxon>
        <taxon>Pseudomonadati</taxon>
        <taxon>Pseudomonadota</taxon>
        <taxon>Gammaproteobacteria</taxon>
        <taxon>Oceanospirillales</taxon>
        <taxon>Oceanospirillaceae</taxon>
        <taxon>Litoribrevibacter</taxon>
    </lineage>
</organism>
<feature type="chain" id="PRO_5041458000" description="PDZ domain-containing protein" evidence="1">
    <location>
        <begin position="20"/>
        <end position="137"/>
    </location>
</feature>
<gene>
    <name evidence="2" type="ORF">GCM10007876_05380</name>
</gene>
<dbReference type="RefSeq" id="WP_284378467.1">
    <property type="nucleotide sequence ID" value="NZ_BSNM01000003.1"/>
</dbReference>
<dbReference type="InterPro" id="IPR036034">
    <property type="entry name" value="PDZ_sf"/>
</dbReference>